<dbReference type="Proteomes" id="UP000054988">
    <property type="component" value="Unassembled WGS sequence"/>
</dbReference>
<sequence length="9" mass="1120">MITVPWNFI</sequence>
<evidence type="ECO:0000313" key="2">
    <source>
        <dbReference type="Proteomes" id="UP000054988"/>
    </source>
</evidence>
<proteinExistence type="predicted"/>
<protein>
    <submittedName>
        <fullName evidence="1">Uncharacterized protein</fullName>
    </submittedName>
</protein>
<evidence type="ECO:0000313" key="1">
    <source>
        <dbReference type="EMBL" id="KTB35184.1"/>
    </source>
</evidence>
<dbReference type="EMBL" id="LATX01002011">
    <property type="protein sequence ID" value="KTB35184.1"/>
    <property type="molecule type" value="Genomic_DNA"/>
</dbReference>
<organism evidence="1 2">
    <name type="scientific">Moniliophthora roreri</name>
    <name type="common">Frosty pod rot fungus</name>
    <name type="synonym">Monilia roreri</name>
    <dbReference type="NCBI Taxonomy" id="221103"/>
    <lineage>
        <taxon>Eukaryota</taxon>
        <taxon>Fungi</taxon>
        <taxon>Dikarya</taxon>
        <taxon>Basidiomycota</taxon>
        <taxon>Agaricomycotina</taxon>
        <taxon>Agaricomycetes</taxon>
        <taxon>Agaricomycetidae</taxon>
        <taxon>Agaricales</taxon>
        <taxon>Marasmiineae</taxon>
        <taxon>Marasmiaceae</taxon>
        <taxon>Moniliophthora</taxon>
    </lineage>
</organism>
<gene>
    <name evidence="1" type="ORF">WG66_12238</name>
</gene>
<name>A0A0W0FFR8_MONRR</name>
<comment type="caution">
    <text evidence="1">The sequence shown here is derived from an EMBL/GenBank/DDBJ whole genome shotgun (WGS) entry which is preliminary data.</text>
</comment>
<accession>A0A0W0FFR8</accession>
<reference evidence="1 2" key="1">
    <citation type="submission" date="2015-12" db="EMBL/GenBank/DDBJ databases">
        <title>Draft genome sequence of Moniliophthora roreri, the causal agent of frosty pod rot of cacao.</title>
        <authorList>
            <person name="Aime M.C."/>
            <person name="Diaz-Valderrama J.R."/>
            <person name="Kijpornyongpan T."/>
            <person name="Phillips-Mora W."/>
        </authorList>
    </citation>
    <scope>NUCLEOTIDE SEQUENCE [LARGE SCALE GENOMIC DNA]</scope>
    <source>
        <strain evidence="1 2">MCA 2952</strain>
    </source>
</reference>